<sequence length="576" mass="66447">MINSFRIMHTYFTDIHSEADQYPKKCFSHALPSVRWMVKSGMLLLPFLVFPLSLSLSPFPPEDGDVRHLYPQSSIAFLIGSHSHLLPYLLGWIENVDYPKKRLHLGIYLTPDAKEDSTKEQIQWWIGQTAPLFKSLSLHETTKMEGKEWEEDALNNARQKQSSFLLFWKADDLPSNSQFLTKIFHKSRPVVSSILLSPPSHRGLWNIDLTPDLLKIKSGAQLTEISRVSFPFVLNLDKMDSAYLTFEEGNIRGYEGKGSPSEVFEFSARVMSIPLFLDRSLPIGWHFHPRLPIDERRMSLRYLLADQIVDFASISIPQSRSVRAPLPLKKKFGFEKIMVINLRRRPERRKIMEGICDVIGIECEFVEATDGRSLPSSYPLTQLESFLDPSSKRKMTNGEVGCFLSHYRIWESVVADGLSRVLVMEDDARLVDGAFKMMGEMMEDMMKERTQWGLVYMGRKRTPEHIKKDVWVSGVRHLSTVGYSYWTVGYALSLEGAKSLLSGNPLERMLPVDEYLPIMANVHPNEEWMNAFENRSLRMFTIHPLVIYPHRYTNEKGHLSDTEKSEIYEEKSKEEL</sequence>
<evidence type="ECO:0000256" key="2">
    <source>
        <dbReference type="ARBA" id="ARBA00022676"/>
    </source>
</evidence>
<evidence type="ECO:0000256" key="3">
    <source>
        <dbReference type="ARBA" id="ARBA00022679"/>
    </source>
</evidence>
<keyword evidence="6" id="KW-1185">Reference proteome</keyword>
<gene>
    <name evidence="5" type="ORF">PMAYCL1PPCAC_12709</name>
</gene>
<dbReference type="InterPro" id="IPR050757">
    <property type="entry name" value="Collagen_mod_GT25"/>
</dbReference>
<dbReference type="PANTHER" id="PTHR10730">
    <property type="entry name" value="PROCOLLAGEN-LYSINE,2-OXOGLUTARATE 5-DIOXYGENASE/GLYCOSYLTRANSFERASE 25 FAMILY MEMBER"/>
    <property type="match status" value="1"/>
</dbReference>
<dbReference type="Proteomes" id="UP001328107">
    <property type="component" value="Unassembled WGS sequence"/>
</dbReference>
<dbReference type="CDD" id="cd06532">
    <property type="entry name" value="Glyco_transf_25"/>
    <property type="match status" value="1"/>
</dbReference>
<accession>A0AAN5CG74</accession>
<dbReference type="GO" id="GO:0050211">
    <property type="term" value="F:procollagen galactosyltransferase activity"/>
    <property type="evidence" value="ECO:0007669"/>
    <property type="project" value="TreeGrafter"/>
</dbReference>
<dbReference type="InterPro" id="IPR002654">
    <property type="entry name" value="Glyco_trans_25"/>
</dbReference>
<comment type="similarity">
    <text evidence="1">Belongs to the glycosyltransferase 25 family.</text>
</comment>
<evidence type="ECO:0000313" key="6">
    <source>
        <dbReference type="Proteomes" id="UP001328107"/>
    </source>
</evidence>
<evidence type="ECO:0000313" key="5">
    <source>
        <dbReference type="EMBL" id="GMR42514.1"/>
    </source>
</evidence>
<evidence type="ECO:0000256" key="1">
    <source>
        <dbReference type="ARBA" id="ARBA00006721"/>
    </source>
</evidence>
<proteinExistence type="inferred from homology"/>
<keyword evidence="2" id="KW-0328">Glycosyltransferase</keyword>
<dbReference type="AlphaFoldDB" id="A0AAN5CG74"/>
<dbReference type="EMBL" id="BTRK01000003">
    <property type="protein sequence ID" value="GMR42514.1"/>
    <property type="molecule type" value="Genomic_DNA"/>
</dbReference>
<dbReference type="Pfam" id="PF01755">
    <property type="entry name" value="Glyco_transf_25"/>
    <property type="match status" value="1"/>
</dbReference>
<protein>
    <recommendedName>
        <fullName evidence="4">Glycosyl transferase family 25 domain-containing protein</fullName>
    </recommendedName>
</protein>
<keyword evidence="3" id="KW-0808">Transferase</keyword>
<comment type="caution">
    <text evidence="5">The sequence shown here is derived from an EMBL/GenBank/DDBJ whole genome shotgun (WGS) entry which is preliminary data.</text>
</comment>
<name>A0AAN5CG74_9BILA</name>
<reference evidence="6" key="1">
    <citation type="submission" date="2022-10" db="EMBL/GenBank/DDBJ databases">
        <title>Genome assembly of Pristionchus species.</title>
        <authorList>
            <person name="Yoshida K."/>
            <person name="Sommer R.J."/>
        </authorList>
    </citation>
    <scope>NUCLEOTIDE SEQUENCE [LARGE SCALE GENOMIC DNA]</scope>
    <source>
        <strain evidence="6">RS5460</strain>
    </source>
</reference>
<evidence type="ECO:0000259" key="4">
    <source>
        <dbReference type="Pfam" id="PF01755"/>
    </source>
</evidence>
<organism evidence="5 6">
    <name type="scientific">Pristionchus mayeri</name>
    <dbReference type="NCBI Taxonomy" id="1317129"/>
    <lineage>
        <taxon>Eukaryota</taxon>
        <taxon>Metazoa</taxon>
        <taxon>Ecdysozoa</taxon>
        <taxon>Nematoda</taxon>
        <taxon>Chromadorea</taxon>
        <taxon>Rhabditida</taxon>
        <taxon>Rhabditina</taxon>
        <taxon>Diplogasteromorpha</taxon>
        <taxon>Diplogasteroidea</taxon>
        <taxon>Neodiplogasteridae</taxon>
        <taxon>Pristionchus</taxon>
    </lineage>
</organism>
<feature type="domain" description="Glycosyl transferase family 25" evidence="4">
    <location>
        <begin position="335"/>
        <end position="514"/>
    </location>
</feature>
<dbReference type="PANTHER" id="PTHR10730:SF53">
    <property type="entry name" value="GLYCOSYLTRANSFERASE 25 FAMILY MEMBER"/>
    <property type="match status" value="1"/>
</dbReference>